<feature type="chain" id="PRO_5037519281" description="DUF5666 domain-containing protein" evidence="1">
    <location>
        <begin position="22"/>
        <end position="128"/>
    </location>
</feature>
<feature type="signal peptide" evidence="1">
    <location>
        <begin position="1"/>
        <end position="21"/>
    </location>
</feature>
<evidence type="ECO:0000313" key="2">
    <source>
        <dbReference type="EMBL" id="MBI2677498.1"/>
    </source>
</evidence>
<evidence type="ECO:0008006" key="4">
    <source>
        <dbReference type="Google" id="ProtNLM"/>
    </source>
</evidence>
<accession>A0A932A6A3</accession>
<evidence type="ECO:0000313" key="3">
    <source>
        <dbReference type="Proteomes" id="UP000779809"/>
    </source>
</evidence>
<gene>
    <name evidence="2" type="ORF">HYX28_01810</name>
</gene>
<sequence>MLRRPALAIVIAALFVPAALAGTSGNFGGKVVKPAAVKNPPGKWLYITGRPGMLRRVEISNTRFEYAESVPRAARAPLPAADLKDGTLVQVTAEQDKAGEWIAQSVLILRLANQGVPRGPSYPPAELL</sequence>
<reference evidence="2" key="1">
    <citation type="submission" date="2020-07" db="EMBL/GenBank/DDBJ databases">
        <title>Huge and variable diversity of episymbiotic CPR bacteria and DPANN archaea in groundwater ecosystems.</title>
        <authorList>
            <person name="He C.Y."/>
            <person name="Keren R."/>
            <person name="Whittaker M."/>
            <person name="Farag I.F."/>
            <person name="Doudna J."/>
            <person name="Cate J.H.D."/>
            <person name="Banfield J.F."/>
        </authorList>
    </citation>
    <scope>NUCLEOTIDE SEQUENCE</scope>
    <source>
        <strain evidence="2">NC_groundwater_580_Pr5_B-0.1um_64_19</strain>
    </source>
</reference>
<name>A0A932A6A3_9BACT</name>
<dbReference type="EMBL" id="JACPNR010000004">
    <property type="protein sequence ID" value="MBI2677498.1"/>
    <property type="molecule type" value="Genomic_DNA"/>
</dbReference>
<comment type="caution">
    <text evidence="2">The sequence shown here is derived from an EMBL/GenBank/DDBJ whole genome shotgun (WGS) entry which is preliminary data.</text>
</comment>
<dbReference type="AlphaFoldDB" id="A0A932A6A3"/>
<proteinExistence type="predicted"/>
<keyword evidence="1" id="KW-0732">Signal</keyword>
<organism evidence="2 3">
    <name type="scientific">Candidatus Korobacter versatilis</name>
    <dbReference type="NCBI Taxonomy" id="658062"/>
    <lineage>
        <taxon>Bacteria</taxon>
        <taxon>Pseudomonadati</taxon>
        <taxon>Acidobacteriota</taxon>
        <taxon>Terriglobia</taxon>
        <taxon>Terriglobales</taxon>
        <taxon>Candidatus Korobacteraceae</taxon>
        <taxon>Candidatus Korobacter</taxon>
    </lineage>
</organism>
<evidence type="ECO:0000256" key="1">
    <source>
        <dbReference type="SAM" id="SignalP"/>
    </source>
</evidence>
<protein>
    <recommendedName>
        <fullName evidence="4">DUF5666 domain-containing protein</fullName>
    </recommendedName>
</protein>
<dbReference type="Proteomes" id="UP000779809">
    <property type="component" value="Unassembled WGS sequence"/>
</dbReference>